<keyword evidence="4" id="KW-1185">Reference proteome</keyword>
<reference evidence="2" key="2">
    <citation type="submission" date="2021-05" db="EMBL/GenBank/DDBJ databases">
        <authorList>
            <person name="Moolhuijzen P.M."/>
            <person name="Moffat C.S."/>
        </authorList>
    </citation>
    <scope>NUCLEOTIDE SEQUENCE</scope>
    <source>
        <strain evidence="2">86-124</strain>
    </source>
</reference>
<proteinExistence type="predicted"/>
<dbReference type="Proteomes" id="UP000249757">
    <property type="component" value="Unassembled WGS sequence"/>
</dbReference>
<dbReference type="EMBL" id="NRDI02000001">
    <property type="protein sequence ID" value="KAI1520804.1"/>
    <property type="molecule type" value="Genomic_DNA"/>
</dbReference>
<reference evidence="2" key="3">
    <citation type="journal article" date="2022" name="bioRxiv">
        <title>A global pangenome for the wheat fungal pathogen Pyrenophora tritici-repentis and prediction of effector protein structural homology.</title>
        <authorList>
            <person name="Moolhuijzen P."/>
            <person name="See P.T."/>
            <person name="Shi G."/>
            <person name="Powell H.R."/>
            <person name="Cockram J."/>
            <person name="Jorgensen L.N."/>
            <person name="Benslimane H."/>
            <person name="Strelkov S.E."/>
            <person name="Turner J."/>
            <person name="Liu Z."/>
            <person name="Moffat C.S."/>
        </authorList>
    </citation>
    <scope>NUCLEOTIDE SEQUENCE</scope>
    <source>
        <strain evidence="2">86-124</strain>
    </source>
</reference>
<dbReference type="EMBL" id="NQIK02000001">
    <property type="protein sequence ID" value="KAF7577033.1"/>
    <property type="molecule type" value="Genomic_DNA"/>
</dbReference>
<reference evidence="1 3" key="1">
    <citation type="journal article" date="2018" name="BMC Genomics">
        <title>Comparative genomics of the wheat fungal pathogen Pyrenophora tritici-repentis reveals chromosomal variations and genome plasticity.</title>
        <authorList>
            <person name="Moolhuijzen P."/>
            <person name="See P.T."/>
            <person name="Hane J.K."/>
            <person name="Shi G."/>
            <person name="Liu Z."/>
            <person name="Oliver R.P."/>
            <person name="Moffat C.S."/>
        </authorList>
    </citation>
    <scope>NUCLEOTIDE SEQUENCE [LARGE SCALE GENOMIC DNA]</scope>
    <source>
        <strain evidence="1">M4</strain>
    </source>
</reference>
<reference evidence="4" key="4">
    <citation type="journal article" date="2022" name="Microb. Genom.">
        <title>A global pangenome for the wheat fungal pathogen Pyrenophora tritici-repentis and prediction of effector protein structural homology.</title>
        <authorList>
            <person name="Moolhuijzen P.M."/>
            <person name="See P.T."/>
            <person name="Shi G."/>
            <person name="Powell H.R."/>
            <person name="Cockram J."/>
            <person name="Jorgensen L.N."/>
            <person name="Benslimane H."/>
            <person name="Strelkov S.E."/>
            <person name="Turner J."/>
            <person name="Liu Z."/>
            <person name="Moffat C.S."/>
        </authorList>
    </citation>
    <scope>NUCLEOTIDE SEQUENCE [LARGE SCALE GENOMIC DNA]</scope>
</reference>
<name>A0A5M9LTE8_9PLEO</name>
<evidence type="ECO:0000313" key="1">
    <source>
        <dbReference type="EMBL" id="KAF7577033.1"/>
    </source>
</evidence>
<dbReference type="AlphaFoldDB" id="A0A5M9LTE8"/>
<dbReference type="Proteomes" id="UP000245464">
    <property type="component" value="Chromosome 1"/>
</dbReference>
<evidence type="ECO:0000313" key="4">
    <source>
        <dbReference type="Proteomes" id="UP000249757"/>
    </source>
</evidence>
<evidence type="ECO:0000313" key="2">
    <source>
        <dbReference type="EMBL" id="KAI1520804.1"/>
    </source>
</evidence>
<comment type="caution">
    <text evidence="1">The sequence shown here is derived from an EMBL/GenBank/DDBJ whole genome shotgun (WGS) entry which is preliminary data.</text>
</comment>
<protein>
    <submittedName>
        <fullName evidence="1">Uncharacterized protein</fullName>
    </submittedName>
</protein>
<evidence type="ECO:0000313" key="3">
    <source>
        <dbReference type="Proteomes" id="UP000245464"/>
    </source>
</evidence>
<gene>
    <name evidence="2" type="ORF">Ptr86124_001172</name>
    <name evidence="1" type="ORF">PtrM4_012730</name>
</gene>
<accession>A0A5M9LTE8</accession>
<organism evidence="1 3">
    <name type="scientific">Pyrenophora tritici-repentis</name>
    <dbReference type="NCBI Taxonomy" id="45151"/>
    <lineage>
        <taxon>Eukaryota</taxon>
        <taxon>Fungi</taxon>
        <taxon>Dikarya</taxon>
        <taxon>Ascomycota</taxon>
        <taxon>Pezizomycotina</taxon>
        <taxon>Dothideomycetes</taxon>
        <taxon>Pleosporomycetidae</taxon>
        <taxon>Pleosporales</taxon>
        <taxon>Pleosporineae</taxon>
        <taxon>Pleosporaceae</taxon>
        <taxon>Pyrenophora</taxon>
    </lineage>
</organism>
<sequence>MPGQKNKATIDLMRALTQEGIMLAHGNAAAAR</sequence>